<dbReference type="InterPro" id="IPR007197">
    <property type="entry name" value="rSAM"/>
</dbReference>
<evidence type="ECO:0000256" key="4">
    <source>
        <dbReference type="ARBA" id="ARBA00022691"/>
    </source>
</evidence>
<dbReference type="InterPro" id="IPR040074">
    <property type="entry name" value="BssD/PflA/YjjW"/>
</dbReference>
<dbReference type="RefSeq" id="WP_173743689.1">
    <property type="nucleotide sequence ID" value="NZ_JAAIPF010000023.1"/>
</dbReference>
<evidence type="ECO:0000313" key="13">
    <source>
        <dbReference type="Proteomes" id="UP000822152"/>
    </source>
</evidence>
<proteinExistence type="inferred from homology"/>
<keyword evidence="7" id="KW-0408">Iron</keyword>
<keyword evidence="6" id="KW-0560">Oxidoreductase</keyword>
<dbReference type="PROSITE" id="PS51379">
    <property type="entry name" value="4FE4S_FER_2"/>
    <property type="match status" value="1"/>
</dbReference>
<gene>
    <name evidence="12" type="ORF">G4952_10600</name>
</gene>
<dbReference type="CDD" id="cd01335">
    <property type="entry name" value="Radical_SAM"/>
    <property type="match status" value="1"/>
</dbReference>
<dbReference type="InterPro" id="IPR013785">
    <property type="entry name" value="Aldolase_TIM"/>
</dbReference>
<comment type="similarity">
    <text evidence="2">Belongs to the organic radical-activating enzymes family.</text>
</comment>
<name>A0ABX2GPH1_9FIRM</name>
<dbReference type="InterPro" id="IPR034457">
    <property type="entry name" value="Organic_radical-activating"/>
</dbReference>
<keyword evidence="8" id="KW-0411">Iron-sulfur</keyword>
<accession>A0ABX2GPH1</accession>
<dbReference type="SFLD" id="SFLDG01118">
    <property type="entry name" value="activating_enzymes__group_2"/>
    <property type="match status" value="1"/>
</dbReference>
<evidence type="ECO:0000256" key="7">
    <source>
        <dbReference type="ARBA" id="ARBA00023004"/>
    </source>
</evidence>
<dbReference type="InterPro" id="IPR058240">
    <property type="entry name" value="rSAM_sf"/>
</dbReference>
<comment type="catalytic activity">
    <reaction evidence="9">
        <text>glycyl-[protein] + reduced [flavodoxin] + S-adenosyl-L-methionine = glycin-2-yl radical-[protein] + semiquinone [flavodoxin] + 5'-deoxyadenosine + L-methionine + H(+)</text>
        <dbReference type="Rhea" id="RHEA:61976"/>
        <dbReference type="Rhea" id="RHEA-COMP:10622"/>
        <dbReference type="Rhea" id="RHEA-COMP:14480"/>
        <dbReference type="Rhea" id="RHEA-COMP:15993"/>
        <dbReference type="Rhea" id="RHEA-COMP:15994"/>
        <dbReference type="ChEBI" id="CHEBI:15378"/>
        <dbReference type="ChEBI" id="CHEBI:17319"/>
        <dbReference type="ChEBI" id="CHEBI:29947"/>
        <dbReference type="ChEBI" id="CHEBI:32722"/>
        <dbReference type="ChEBI" id="CHEBI:57618"/>
        <dbReference type="ChEBI" id="CHEBI:57844"/>
        <dbReference type="ChEBI" id="CHEBI:59789"/>
        <dbReference type="ChEBI" id="CHEBI:140311"/>
    </reaction>
</comment>
<evidence type="ECO:0000256" key="5">
    <source>
        <dbReference type="ARBA" id="ARBA00022723"/>
    </source>
</evidence>
<dbReference type="InterPro" id="IPR017896">
    <property type="entry name" value="4Fe4S_Fe-S-bd"/>
</dbReference>
<evidence type="ECO:0000259" key="10">
    <source>
        <dbReference type="PROSITE" id="PS51379"/>
    </source>
</evidence>
<dbReference type="InterPro" id="IPR012839">
    <property type="entry name" value="Organic_radical_activase"/>
</dbReference>
<keyword evidence="4" id="KW-0949">S-adenosyl-L-methionine</keyword>
<evidence type="ECO:0000313" key="12">
    <source>
        <dbReference type="EMBL" id="NSF74253.1"/>
    </source>
</evidence>
<reference evidence="12 13" key="1">
    <citation type="journal article" date="2020" name="Cell Host Microbe">
        <title>Functional and Genomic Variation between Human-Derived Isolates of Lachnospiraceae Reveals Inter- and Intra-Species Diversity.</title>
        <authorList>
            <person name="Sorbara M.T."/>
            <person name="Littmann E.R."/>
            <person name="Fontana E."/>
            <person name="Moody T.U."/>
            <person name="Kohout C.E."/>
            <person name="Gjonbalaj M."/>
            <person name="Eaton V."/>
            <person name="Seok R."/>
            <person name="Leiner I.M."/>
            <person name="Pamer E.G."/>
        </authorList>
    </citation>
    <scope>NUCLEOTIDE SEQUENCE [LARGE SCALE GENOMIC DNA]</scope>
    <source>
        <strain evidence="12 13">MSK.20.11</strain>
    </source>
</reference>
<protein>
    <submittedName>
        <fullName evidence="12">Glycyl-radical enzyme activating protein</fullName>
    </submittedName>
</protein>
<dbReference type="PIRSF" id="PIRSF000371">
    <property type="entry name" value="PFL_act_enz"/>
    <property type="match status" value="1"/>
</dbReference>
<dbReference type="InterPro" id="IPR001989">
    <property type="entry name" value="Radical_activat_CS"/>
</dbReference>
<evidence type="ECO:0000259" key="11">
    <source>
        <dbReference type="PROSITE" id="PS51918"/>
    </source>
</evidence>
<evidence type="ECO:0000256" key="9">
    <source>
        <dbReference type="ARBA" id="ARBA00047365"/>
    </source>
</evidence>
<keyword evidence="5" id="KW-0479">Metal-binding</keyword>
<dbReference type="PANTHER" id="PTHR30352">
    <property type="entry name" value="PYRUVATE FORMATE-LYASE-ACTIVATING ENZYME"/>
    <property type="match status" value="1"/>
</dbReference>
<organism evidence="12 13">
    <name type="scientific">Blautia wexlerae</name>
    <dbReference type="NCBI Taxonomy" id="418240"/>
    <lineage>
        <taxon>Bacteria</taxon>
        <taxon>Bacillati</taxon>
        <taxon>Bacillota</taxon>
        <taxon>Clostridia</taxon>
        <taxon>Lachnospirales</taxon>
        <taxon>Lachnospiraceae</taxon>
        <taxon>Blautia</taxon>
    </lineage>
</organism>
<evidence type="ECO:0000256" key="8">
    <source>
        <dbReference type="ARBA" id="ARBA00023014"/>
    </source>
</evidence>
<dbReference type="NCBIfam" id="TIGR02494">
    <property type="entry name" value="PFLE_PFLC"/>
    <property type="match status" value="1"/>
</dbReference>
<evidence type="ECO:0000256" key="3">
    <source>
        <dbReference type="ARBA" id="ARBA00022485"/>
    </source>
</evidence>
<dbReference type="Proteomes" id="UP000822152">
    <property type="component" value="Unassembled WGS sequence"/>
</dbReference>
<dbReference type="Gene3D" id="3.20.20.70">
    <property type="entry name" value="Aldolase class I"/>
    <property type="match status" value="1"/>
</dbReference>
<keyword evidence="3" id="KW-0004">4Fe-4S</keyword>
<dbReference type="SUPFAM" id="SSF102114">
    <property type="entry name" value="Radical SAM enzymes"/>
    <property type="match status" value="1"/>
</dbReference>
<dbReference type="Pfam" id="PF04055">
    <property type="entry name" value="Radical_SAM"/>
    <property type="match status" value="1"/>
</dbReference>
<dbReference type="PANTHER" id="PTHR30352:SF4">
    <property type="entry name" value="PYRUVATE FORMATE-LYASE 2-ACTIVATING ENZYME"/>
    <property type="match status" value="1"/>
</dbReference>
<comment type="cofactor">
    <cofactor evidence="1">
        <name>[4Fe-4S] cluster</name>
        <dbReference type="ChEBI" id="CHEBI:49883"/>
    </cofactor>
</comment>
<dbReference type="PROSITE" id="PS01087">
    <property type="entry name" value="RADICAL_ACTIVATING"/>
    <property type="match status" value="1"/>
</dbReference>
<evidence type="ECO:0000256" key="6">
    <source>
        <dbReference type="ARBA" id="ARBA00023002"/>
    </source>
</evidence>
<feature type="domain" description="4Fe-4S ferredoxin-type" evidence="10">
    <location>
        <begin position="45"/>
        <end position="74"/>
    </location>
</feature>
<keyword evidence="13" id="KW-1185">Reference proteome</keyword>
<dbReference type="SFLD" id="SFLDS00029">
    <property type="entry name" value="Radical_SAM"/>
    <property type="match status" value="1"/>
</dbReference>
<sequence length="312" mass="36000">MKGIIFDVQRWSLHDGPGIRSNIFLKGCPLSCLWCSNPESQDKNKELAFFKDKCIGCLCCIEDCHYGAITQGENGRRIDYKICKEHCYDEKEHSFSCVKECYAEALKIMGRTISVEQVMEEVLCDEEIYKKSGGGITVTGGEPFSQPEFLYEILKAAKEKGIHTAIESCLFAKWEVIEKCLPFINFIFVDFKILDEAEHKKYTGVSNQLILENMKKLSDYKKNHEIDIVVRTPIIPEVNDDVKTVQKMCEWIVENLPEIRKYQLLPYHRLGRGKYANIGKKYKMNELEAPLESKMKELEKQIESHGLIIANY</sequence>
<dbReference type="SUPFAM" id="SSF54862">
    <property type="entry name" value="4Fe-4S ferredoxins"/>
    <property type="match status" value="1"/>
</dbReference>
<evidence type="ECO:0000256" key="2">
    <source>
        <dbReference type="ARBA" id="ARBA00009777"/>
    </source>
</evidence>
<comment type="caution">
    <text evidence="12">The sequence shown here is derived from an EMBL/GenBank/DDBJ whole genome shotgun (WGS) entry which is preliminary data.</text>
</comment>
<dbReference type="PROSITE" id="PS51918">
    <property type="entry name" value="RADICAL_SAM"/>
    <property type="match status" value="1"/>
</dbReference>
<feature type="domain" description="Radical SAM core" evidence="11">
    <location>
        <begin position="14"/>
        <end position="312"/>
    </location>
</feature>
<dbReference type="SFLD" id="SFLDG01066">
    <property type="entry name" value="organic_radical-activating_enz"/>
    <property type="match status" value="1"/>
</dbReference>
<dbReference type="EMBL" id="JAAIPF010000023">
    <property type="protein sequence ID" value="NSF74253.1"/>
    <property type="molecule type" value="Genomic_DNA"/>
</dbReference>
<evidence type="ECO:0000256" key="1">
    <source>
        <dbReference type="ARBA" id="ARBA00001966"/>
    </source>
</evidence>